<evidence type="ECO:0000256" key="1">
    <source>
        <dbReference type="SAM" id="Phobius"/>
    </source>
</evidence>
<feature type="transmembrane region" description="Helical" evidence="1">
    <location>
        <begin position="358"/>
        <end position="381"/>
    </location>
</feature>
<protein>
    <submittedName>
        <fullName evidence="2">Uncharacterized protein</fullName>
    </submittedName>
</protein>
<dbReference type="AlphaFoldDB" id="A0A2M7QHN9"/>
<feature type="transmembrane region" description="Helical" evidence="1">
    <location>
        <begin position="387"/>
        <end position="414"/>
    </location>
</feature>
<feature type="transmembrane region" description="Helical" evidence="1">
    <location>
        <begin position="434"/>
        <end position="452"/>
    </location>
</feature>
<feature type="transmembrane region" description="Helical" evidence="1">
    <location>
        <begin position="202"/>
        <end position="231"/>
    </location>
</feature>
<feature type="transmembrane region" description="Helical" evidence="1">
    <location>
        <begin position="297"/>
        <end position="315"/>
    </location>
</feature>
<organism evidence="2 3">
    <name type="scientific">Candidatus Roizmanbacteria bacterium CG_4_10_14_0_8_um_filter_33_9</name>
    <dbReference type="NCBI Taxonomy" id="1974826"/>
    <lineage>
        <taxon>Bacteria</taxon>
        <taxon>Candidatus Roizmaniibacteriota</taxon>
    </lineage>
</organism>
<gene>
    <name evidence="2" type="ORF">COY87_04215</name>
</gene>
<keyword evidence="1" id="KW-0472">Membrane</keyword>
<proteinExistence type="predicted"/>
<keyword evidence="1" id="KW-1133">Transmembrane helix</keyword>
<evidence type="ECO:0000313" key="3">
    <source>
        <dbReference type="Proteomes" id="UP000229401"/>
    </source>
</evidence>
<feature type="transmembrane region" description="Helical" evidence="1">
    <location>
        <begin position="161"/>
        <end position="181"/>
    </location>
</feature>
<reference evidence="3" key="1">
    <citation type="submission" date="2017-09" db="EMBL/GenBank/DDBJ databases">
        <title>Depth-based differentiation of microbial function through sediment-hosted aquifers and enrichment of novel symbionts in the deep terrestrial subsurface.</title>
        <authorList>
            <person name="Probst A.J."/>
            <person name="Ladd B."/>
            <person name="Jarett J.K."/>
            <person name="Geller-Mcgrath D.E."/>
            <person name="Sieber C.M.K."/>
            <person name="Emerson J.B."/>
            <person name="Anantharaman K."/>
            <person name="Thomas B.C."/>
            <person name="Malmstrom R."/>
            <person name="Stieglmeier M."/>
            <person name="Klingl A."/>
            <person name="Woyke T."/>
            <person name="Ryan C.M."/>
            <person name="Banfield J.F."/>
        </authorList>
    </citation>
    <scope>NUCLEOTIDE SEQUENCE [LARGE SCALE GENOMIC DNA]</scope>
</reference>
<accession>A0A2M7QHN9</accession>
<name>A0A2M7QHN9_9BACT</name>
<evidence type="ECO:0000313" key="2">
    <source>
        <dbReference type="EMBL" id="PIY71812.1"/>
    </source>
</evidence>
<feature type="transmembrane region" description="Helical" evidence="1">
    <location>
        <begin position="472"/>
        <end position="492"/>
    </location>
</feature>
<sequence>MLLGIKKGIKIVRIGFIVLAVYVAIISIFTHVIQKNRPVLTNDTVKQNRTHIYKTINDEKLKSTKEGRLYISLYRFSTCRLVGEGCTDIPQDGDINVYKSFAGGVAQLIAMPLLNPPASSISWVSQGLAKAGFIPKIYAAEGIGFASIRPLMGLWKAFRDVAYLLLVLVVVTIGFMIMFRTKINPQTVVSVENALPKIVMSLIYITFSFPIAGFLIDLMYVVTAIIISVVAPVDKTSWGIAGTSAMDVQKMQNFYLSARPMDIFTGLFGNKNGFNPFTILLDLPNALISAFGTIPNIVIRIITSGLSIFFLFPWIKNHVFDMLQVDITARAGVNAIAEASAEVQGLWKTLFNMATKPFGLWIAIGLGAIITPLIIGVIIFITTLMLFFRIFLTIMSSYIKILLLVIISPLYLLLEAIPGQSTFSGWIKNIISELIIFPLIIGIFIISIVIMDNTRTGALWAPPFMLGIEPSSMAYVIGMWFLFMTPDLVALVQKMLNPKPLPLDAGLGTFFGGATTGISTGLGEVSKYALIAPKIGPLKRIFENIPMLKDIAKGS</sequence>
<comment type="caution">
    <text evidence="2">The sequence shown here is derived from an EMBL/GenBank/DDBJ whole genome shotgun (WGS) entry which is preliminary data.</text>
</comment>
<dbReference type="EMBL" id="PFLI01000140">
    <property type="protein sequence ID" value="PIY71812.1"/>
    <property type="molecule type" value="Genomic_DNA"/>
</dbReference>
<feature type="transmembrane region" description="Helical" evidence="1">
    <location>
        <begin position="12"/>
        <end position="33"/>
    </location>
</feature>
<dbReference type="Proteomes" id="UP000229401">
    <property type="component" value="Unassembled WGS sequence"/>
</dbReference>
<keyword evidence="1" id="KW-0812">Transmembrane</keyword>